<protein>
    <recommendedName>
        <fullName evidence="1">MATH domain-containing protein</fullName>
    </recommendedName>
</protein>
<sequence length="243" mass="27861">MDHLNLCRRMIIYPKGNNKDDGSGFISMYVEIDSTSLLTTPTTEVFTDLNVESKLFNTFRTIWGLAQVLPVDAFNDSKNGYIFEGDQCEFGVNVIVAAPPTNWEIYTLHEALIKSTQVLLDVQEFLCDEQLCLHIRQFFDERTEMLYPKGDVKGDGKWLSLYLHLDQSETLKESEIRASSIASFRPTWIQSLSSWYTSSNTAWGYRKFVSLDEIPKAYLDKDTLKVQIYVEVVSEAEFSPSMI</sequence>
<evidence type="ECO:0000259" key="1">
    <source>
        <dbReference type="PROSITE" id="PS50144"/>
    </source>
</evidence>
<gene>
    <name evidence="2" type="ORF">AN1_LOCUS13651</name>
</gene>
<dbReference type="PANTHER" id="PTHR46162">
    <property type="entry name" value="TRAF-LIKE FAMILY PROTEIN"/>
    <property type="match status" value="1"/>
</dbReference>
<evidence type="ECO:0000313" key="3">
    <source>
        <dbReference type="Proteomes" id="UP000426265"/>
    </source>
</evidence>
<reference evidence="2 3" key="1">
    <citation type="submission" date="2019-11" db="EMBL/GenBank/DDBJ databases">
        <authorList>
            <person name="Jiao W.-B."/>
            <person name="Schneeberger K."/>
        </authorList>
    </citation>
    <scope>NUCLEOTIDE SEQUENCE [LARGE SCALE GENOMIC DNA]</scope>
    <source>
        <strain evidence="3">cv. An-1</strain>
    </source>
</reference>
<feature type="domain" description="MATH" evidence="1">
    <location>
        <begin position="1"/>
        <end position="94"/>
    </location>
</feature>
<organism evidence="2 3">
    <name type="scientific">Arabidopsis thaliana</name>
    <name type="common">Mouse-ear cress</name>
    <dbReference type="NCBI Taxonomy" id="3702"/>
    <lineage>
        <taxon>Eukaryota</taxon>
        <taxon>Viridiplantae</taxon>
        <taxon>Streptophyta</taxon>
        <taxon>Embryophyta</taxon>
        <taxon>Tracheophyta</taxon>
        <taxon>Spermatophyta</taxon>
        <taxon>Magnoliopsida</taxon>
        <taxon>eudicotyledons</taxon>
        <taxon>Gunneridae</taxon>
        <taxon>Pentapetalae</taxon>
        <taxon>rosids</taxon>
        <taxon>malvids</taxon>
        <taxon>Brassicales</taxon>
        <taxon>Brassicaceae</taxon>
        <taxon>Camelineae</taxon>
        <taxon>Arabidopsis</taxon>
    </lineage>
</organism>
<dbReference type="InterPro" id="IPR008974">
    <property type="entry name" value="TRAF-like"/>
</dbReference>
<dbReference type="Gene3D" id="2.60.210.10">
    <property type="entry name" value="Apoptosis, Tumor Necrosis Factor Receptor Associated Protein 2, Chain A"/>
    <property type="match status" value="2"/>
</dbReference>
<dbReference type="Proteomes" id="UP000426265">
    <property type="component" value="Unassembled WGS sequence"/>
</dbReference>
<name>A0A654F9I5_ARATH</name>
<dbReference type="Pfam" id="PF22486">
    <property type="entry name" value="MATH_2"/>
    <property type="match status" value="1"/>
</dbReference>
<proteinExistence type="predicted"/>
<dbReference type="AlphaFoldDB" id="A0A654F9I5"/>
<dbReference type="EMBL" id="CACRSJ010000106">
    <property type="protein sequence ID" value="VYS58204.1"/>
    <property type="molecule type" value="Genomic_DNA"/>
</dbReference>
<dbReference type="CDD" id="cd00121">
    <property type="entry name" value="MATH"/>
    <property type="match status" value="1"/>
</dbReference>
<evidence type="ECO:0000313" key="2">
    <source>
        <dbReference type="EMBL" id="VYS58204.1"/>
    </source>
</evidence>
<dbReference type="PANTHER" id="PTHR46162:SF47">
    <property type="entry name" value="TRAF-LIKE FAMILY PROTEIN-RELATED"/>
    <property type="match status" value="1"/>
</dbReference>
<dbReference type="InterPro" id="IPR002083">
    <property type="entry name" value="MATH/TRAF_dom"/>
</dbReference>
<dbReference type="SUPFAM" id="SSF49599">
    <property type="entry name" value="TRAF domain-like"/>
    <property type="match status" value="2"/>
</dbReference>
<dbReference type="PROSITE" id="PS50144">
    <property type="entry name" value="MATH"/>
    <property type="match status" value="2"/>
</dbReference>
<accession>A0A654F9I5</accession>
<dbReference type="ExpressionAtlas" id="A0A654F9I5">
    <property type="expression patterns" value="baseline and differential"/>
</dbReference>
<feature type="domain" description="MATH" evidence="1">
    <location>
        <begin position="98"/>
        <end position="230"/>
    </location>
</feature>